<evidence type="ECO:0000313" key="11">
    <source>
        <dbReference type="Proteomes" id="UP000185728"/>
    </source>
</evidence>
<keyword evidence="3 7" id="KW-1134">Transmembrane beta strand</keyword>
<dbReference type="PANTHER" id="PTHR40980:SF4">
    <property type="entry name" value="TONB-DEPENDENT RECEPTOR-LIKE BETA-BARREL DOMAIN-CONTAINING PROTEIN"/>
    <property type="match status" value="1"/>
</dbReference>
<evidence type="ECO:0000256" key="2">
    <source>
        <dbReference type="ARBA" id="ARBA00022448"/>
    </source>
</evidence>
<dbReference type="InterPro" id="IPR037066">
    <property type="entry name" value="Plug_dom_sf"/>
</dbReference>
<evidence type="ECO:0000256" key="7">
    <source>
        <dbReference type="PROSITE-ProRule" id="PRU01360"/>
    </source>
</evidence>
<dbReference type="Gene3D" id="2.40.170.20">
    <property type="entry name" value="TonB-dependent receptor, beta-barrel domain"/>
    <property type="match status" value="1"/>
</dbReference>
<evidence type="ECO:0000256" key="4">
    <source>
        <dbReference type="ARBA" id="ARBA00022692"/>
    </source>
</evidence>
<evidence type="ECO:0000313" key="10">
    <source>
        <dbReference type="EMBL" id="SIS94266.1"/>
    </source>
</evidence>
<dbReference type="InterPro" id="IPR041700">
    <property type="entry name" value="OMP_b-brl_3"/>
</dbReference>
<comment type="similarity">
    <text evidence="7">Belongs to the TonB-dependent receptor family.</text>
</comment>
<dbReference type="Gene3D" id="2.60.40.1120">
    <property type="entry name" value="Carboxypeptidase-like, regulatory domain"/>
    <property type="match status" value="1"/>
</dbReference>
<dbReference type="Pfam" id="PF07715">
    <property type="entry name" value="Plug"/>
    <property type="match status" value="1"/>
</dbReference>
<evidence type="ECO:0000256" key="5">
    <source>
        <dbReference type="ARBA" id="ARBA00023136"/>
    </source>
</evidence>
<proteinExistence type="inferred from homology"/>
<dbReference type="SUPFAM" id="SSF56935">
    <property type="entry name" value="Porins"/>
    <property type="match status" value="1"/>
</dbReference>
<evidence type="ECO:0000256" key="6">
    <source>
        <dbReference type="ARBA" id="ARBA00023237"/>
    </source>
</evidence>
<protein>
    <submittedName>
        <fullName evidence="10">Outer membrane receptor proteins, mostly Fe transport</fullName>
    </submittedName>
</protein>
<organism evidence="10 11">
    <name type="scientific">Zobellia uliginosa</name>
    <dbReference type="NCBI Taxonomy" id="143224"/>
    <lineage>
        <taxon>Bacteria</taxon>
        <taxon>Pseudomonadati</taxon>
        <taxon>Bacteroidota</taxon>
        <taxon>Flavobacteriia</taxon>
        <taxon>Flavobacteriales</taxon>
        <taxon>Flavobacteriaceae</taxon>
        <taxon>Zobellia</taxon>
    </lineage>
</organism>
<dbReference type="Proteomes" id="UP000185728">
    <property type="component" value="Unassembled WGS sequence"/>
</dbReference>
<dbReference type="PROSITE" id="PS52016">
    <property type="entry name" value="TONB_DEPENDENT_REC_3"/>
    <property type="match status" value="1"/>
</dbReference>
<feature type="domain" description="TonB-dependent receptor plug" evidence="8">
    <location>
        <begin position="149"/>
        <end position="226"/>
    </location>
</feature>
<name>A0ABY1KYM6_9FLAO</name>
<dbReference type="Gene3D" id="2.170.130.10">
    <property type="entry name" value="TonB-dependent receptor, plug domain"/>
    <property type="match status" value="1"/>
</dbReference>
<gene>
    <name evidence="10" type="ORF">SAMN05421766_10587</name>
</gene>
<evidence type="ECO:0000256" key="3">
    <source>
        <dbReference type="ARBA" id="ARBA00022452"/>
    </source>
</evidence>
<dbReference type="Pfam" id="PF13715">
    <property type="entry name" value="CarbopepD_reg_2"/>
    <property type="match status" value="1"/>
</dbReference>
<comment type="subcellular location">
    <subcellularLocation>
        <location evidence="1 7">Cell outer membrane</location>
        <topology evidence="1 7">Multi-pass membrane protein</topology>
    </subcellularLocation>
</comment>
<dbReference type="SUPFAM" id="SSF49464">
    <property type="entry name" value="Carboxypeptidase regulatory domain-like"/>
    <property type="match status" value="1"/>
</dbReference>
<keyword evidence="10" id="KW-0675">Receptor</keyword>
<keyword evidence="2 7" id="KW-0813">Transport</keyword>
<reference evidence="10 11" key="1">
    <citation type="submission" date="2017-01" db="EMBL/GenBank/DDBJ databases">
        <authorList>
            <person name="Varghese N."/>
            <person name="Submissions S."/>
        </authorList>
    </citation>
    <scope>NUCLEOTIDE SEQUENCE [LARGE SCALE GENOMIC DNA]</scope>
    <source>
        <strain evidence="10 11">DSM 2061</strain>
    </source>
</reference>
<evidence type="ECO:0000256" key="1">
    <source>
        <dbReference type="ARBA" id="ARBA00004571"/>
    </source>
</evidence>
<keyword evidence="6 7" id="KW-0998">Cell outer membrane</keyword>
<dbReference type="InterPro" id="IPR036942">
    <property type="entry name" value="Beta-barrel_TonB_sf"/>
</dbReference>
<keyword evidence="11" id="KW-1185">Reference proteome</keyword>
<sequence length="793" mass="89016">MHLKFTSTFYVLLFVLMITELGLAQGGEIEITGTVVEKGGGQPIAFATVLVGDKATQKGITGTTTLDDGSFSLKTEARNFFIEVSFIGFEKKKFDDLVPANGKIALGRVELGQDAQQLSEVVVAGEVSRTQFKLDKRVFNVGKDISSTGASALEVLNNVPSVNVNIEGQISLRGSQGVQVLINGKPSILTGEGGNALGTITSDMIERVEVITNPSAKYDAEGTSGIINIVIKKEEREGLNGSISLNTGSPDNHSFGLSLNRRTERFNLFSQLGAGYRELPSDVENINRDLTDGSSISSVGEEFRNEEFYNVILGTDYYINENNVLTLSGNFAYEIEDQPSSTNFKAWDTNDELVSEWERTETTEATNPKYQYELQYKSDFKDHEDHDLLFSALGNFFGKDQSSDFEDLTVFGEDRDGVQRTRTEFKEAEYTFKLDYTRPFNEEWTMETGGQYVMNDVSNDYEVEDFVLGEYQSNPNLTNVFEYDQKVMAFYGTAAYEGNKWGVKAGVRAEQTHLNTLLKNTDEKNGQKYTNIFPSAHTSYKFTDQVSMQAGYSRRVYRPDLWDLNPFFNIRNNFNIRKGNPGLQPEFTDSYEITSIYVLGKASLNFSVYHRYTTEVIESIYTFDDDVKISSSENIGTNKATGVEFNGKYSPVKWFTATTDLNYNRFVRDGSLGEQVFDFTADRWSGKLMAKIKMPADIDFEATGNYQSGYETIQGRTSENLFLDLGARKKILKGKGVVNIGVRDAFASRVNETETIQEDFSSYSRRQRGRFITFGFSYGFGKGEAMEYSGRRR</sequence>
<feature type="domain" description="Outer membrane protein beta-barrel" evidence="9">
    <location>
        <begin position="383"/>
        <end position="778"/>
    </location>
</feature>
<keyword evidence="4 7" id="KW-0812">Transmembrane</keyword>
<dbReference type="Pfam" id="PF14905">
    <property type="entry name" value="OMP_b-brl_3"/>
    <property type="match status" value="1"/>
</dbReference>
<dbReference type="RefSeq" id="WP_076456372.1">
    <property type="nucleotide sequence ID" value="NZ_FTOB01000005.1"/>
</dbReference>
<comment type="caution">
    <text evidence="10">The sequence shown here is derived from an EMBL/GenBank/DDBJ whole genome shotgun (WGS) entry which is preliminary data.</text>
</comment>
<accession>A0ABY1KYM6</accession>
<dbReference type="EMBL" id="FTOB01000005">
    <property type="protein sequence ID" value="SIS94266.1"/>
    <property type="molecule type" value="Genomic_DNA"/>
</dbReference>
<dbReference type="PANTHER" id="PTHR40980">
    <property type="entry name" value="PLUG DOMAIN-CONTAINING PROTEIN"/>
    <property type="match status" value="1"/>
</dbReference>
<dbReference type="InterPro" id="IPR012910">
    <property type="entry name" value="Plug_dom"/>
</dbReference>
<evidence type="ECO:0000259" key="9">
    <source>
        <dbReference type="Pfam" id="PF14905"/>
    </source>
</evidence>
<dbReference type="InterPro" id="IPR039426">
    <property type="entry name" value="TonB-dep_rcpt-like"/>
</dbReference>
<keyword evidence="5 7" id="KW-0472">Membrane</keyword>
<evidence type="ECO:0000259" key="8">
    <source>
        <dbReference type="Pfam" id="PF07715"/>
    </source>
</evidence>
<dbReference type="InterPro" id="IPR008969">
    <property type="entry name" value="CarboxyPept-like_regulatory"/>
</dbReference>